<sequence length="117" mass="13997">MLNEDRENYFAIKSWVLETYYDGCRDLAFSKGWNHLEILAYTFHQFENSFDSLLENFMLLIIQLTLTGSWEYQIKQNLKSQIDNLIKMNDVKSLIHLLPENEADEFMRDLEILNIQL</sequence>
<dbReference type="Proteomes" id="UP000593966">
    <property type="component" value="Chromosome"/>
</dbReference>
<dbReference type="RefSeq" id="WP_130073768.1">
    <property type="nucleotide sequence ID" value="NZ_CP048659.1"/>
</dbReference>
<dbReference type="EMBL" id="CP048659">
    <property type="protein sequence ID" value="QOW45895.1"/>
    <property type="molecule type" value="Genomic_DNA"/>
</dbReference>
<gene>
    <name evidence="1" type="ORF">G0028_08300</name>
</gene>
<dbReference type="AlphaFoldDB" id="A0A4Q4GWT6"/>
<evidence type="ECO:0000313" key="2">
    <source>
        <dbReference type="Proteomes" id="UP000593966"/>
    </source>
</evidence>
<reference evidence="1 2" key="1">
    <citation type="submission" date="2020-02" db="EMBL/GenBank/DDBJ databases">
        <title>Tigecycline-resistant Acinetobacter species from pigs and migratory birds.</title>
        <authorList>
            <person name="Chen C."/>
            <person name="Sun J."/>
            <person name="Liao X.-P."/>
            <person name="Liu Y.-H."/>
        </authorList>
    </citation>
    <scope>NUCLEOTIDE SEQUENCE [LARGE SCALE GENOMIC DNA]</scope>
    <source>
        <strain evidence="1 2">YH12207_T</strain>
    </source>
</reference>
<accession>A0A4Q4GWT6</accession>
<dbReference type="OrthoDB" id="5682000at2"/>
<name>A0A4Q4GWT6_9GAMM</name>
<protein>
    <submittedName>
        <fullName evidence="1">Uncharacterized protein</fullName>
    </submittedName>
</protein>
<keyword evidence="2" id="KW-1185">Reference proteome</keyword>
<organism evidence="1 2">
    <name type="scientific">Acinetobacter piscicola</name>
    <dbReference type="NCBI Taxonomy" id="2006115"/>
    <lineage>
        <taxon>Bacteria</taxon>
        <taxon>Pseudomonadati</taxon>
        <taxon>Pseudomonadota</taxon>
        <taxon>Gammaproteobacteria</taxon>
        <taxon>Moraxellales</taxon>
        <taxon>Moraxellaceae</taxon>
        <taxon>Acinetobacter</taxon>
    </lineage>
</organism>
<evidence type="ECO:0000313" key="1">
    <source>
        <dbReference type="EMBL" id="QOW45895.1"/>
    </source>
</evidence>
<proteinExistence type="predicted"/>